<dbReference type="PRINTS" id="PR00119">
    <property type="entry name" value="CATATPASE"/>
</dbReference>
<dbReference type="InterPro" id="IPR044492">
    <property type="entry name" value="P_typ_ATPase_HD_dom"/>
</dbReference>
<evidence type="ECO:0000313" key="11">
    <source>
        <dbReference type="EMBL" id="KAF5842394.1"/>
    </source>
</evidence>
<dbReference type="InterPro" id="IPR018303">
    <property type="entry name" value="ATPase_P-typ_P_site"/>
</dbReference>
<dbReference type="NCBIfam" id="TIGR01116">
    <property type="entry name" value="ATPase-IIA1_Ca"/>
    <property type="match status" value="1"/>
</dbReference>
<gene>
    <name evidence="11" type="ORF">DUNSADRAFT_7378</name>
</gene>
<dbReference type="SUPFAM" id="SSF56784">
    <property type="entry name" value="HAD-like"/>
    <property type="match status" value="1"/>
</dbReference>
<keyword evidence="5" id="KW-0460">Magnesium</keyword>
<dbReference type="InterPro" id="IPR023298">
    <property type="entry name" value="ATPase_P-typ_TM_dom_sf"/>
</dbReference>
<dbReference type="Pfam" id="PF08282">
    <property type="entry name" value="Hydrolase_3"/>
    <property type="match status" value="1"/>
</dbReference>
<dbReference type="EC" id="7.2.2.10" evidence="9"/>
<dbReference type="Proteomes" id="UP000815325">
    <property type="component" value="Unassembled WGS sequence"/>
</dbReference>
<keyword evidence="8 9" id="KW-0472">Membrane</keyword>
<keyword evidence="9" id="KW-0406">Ion transport</keyword>
<evidence type="ECO:0000256" key="8">
    <source>
        <dbReference type="ARBA" id="ARBA00023136"/>
    </source>
</evidence>
<dbReference type="Pfam" id="PF13246">
    <property type="entry name" value="Cation_ATPase"/>
    <property type="match status" value="1"/>
</dbReference>
<evidence type="ECO:0000256" key="3">
    <source>
        <dbReference type="ARBA" id="ARBA00022741"/>
    </source>
</evidence>
<dbReference type="SFLD" id="SFLDF00027">
    <property type="entry name" value="p-type_atpase"/>
    <property type="match status" value="1"/>
</dbReference>
<evidence type="ECO:0000256" key="1">
    <source>
        <dbReference type="ARBA" id="ARBA00004141"/>
    </source>
</evidence>
<dbReference type="InterPro" id="IPR005782">
    <property type="entry name" value="P-type_ATPase_IIA"/>
</dbReference>
<dbReference type="PROSITE" id="PS00154">
    <property type="entry name" value="ATPASE_E1_E2"/>
    <property type="match status" value="1"/>
</dbReference>
<dbReference type="Gene3D" id="3.40.1110.10">
    <property type="entry name" value="Calcium-transporting ATPase, cytoplasmic domain N"/>
    <property type="match status" value="1"/>
</dbReference>
<protein>
    <recommendedName>
        <fullName evidence="9">Calcium-transporting ATPase</fullName>
        <ecNumber evidence="9">7.2.2.10</ecNumber>
    </recommendedName>
</protein>
<dbReference type="Gene3D" id="3.40.50.1000">
    <property type="entry name" value="HAD superfamily/HAD-like"/>
    <property type="match status" value="1"/>
</dbReference>
<dbReference type="Gene3D" id="1.20.1110.10">
    <property type="entry name" value="Calcium-transporting ATPase, transmembrane domain"/>
    <property type="match status" value="3"/>
</dbReference>
<dbReference type="InterPro" id="IPR006068">
    <property type="entry name" value="ATPase_P-typ_cation-transptr_C"/>
</dbReference>
<accession>A0ABQ7H6A8</accession>
<keyword evidence="4 9" id="KW-0067">ATP-binding</keyword>
<proteinExistence type="inferred from homology"/>
<name>A0ABQ7H6A8_DUNSA</name>
<evidence type="ECO:0000256" key="5">
    <source>
        <dbReference type="ARBA" id="ARBA00022842"/>
    </source>
</evidence>
<dbReference type="InterPro" id="IPR036412">
    <property type="entry name" value="HAD-like_sf"/>
</dbReference>
<sequence length="919" mass="98922">MVYLGLGMQDAYSSEVQEVAAFYHVDLDKGLSDRDVQQARIKYGRNQMEAEQSTPLWKLILKQFDDLLVKILLGAAIVDFIIAMSEGESIQSGLIEPMVILLILVANATVGVVTERNAEKAIEELKSYEVLGNKVPADTRVAHVYTSSLKTDQSLLTGESHAVEKHTEVVHNKQAVYQDKLNMLFSGTLVVAGRARGIVVGTGSSTAIGKIRDAMSVEEDVVTPLKAKLDEFGALLSKVIAGICVLVWVVNINRFNDPALGGWFQGAIHYFKIAVALAVAAIPEGLPAVVTTCLALGTRKMARHNAIVRTLPSVETLGCTTVICSDKTGTLTTNQMSVIKVAAVQSSSSQLAEFDVTGTTFSPEGMVLGPGGVVLRQPADTPCLAHAAQCAALCNDSQVFVAQKTGKLQRIGESTEIALRVFAEKIGLPSSVRPDRPISRSQFGTNTFWQEHAERLALLEFSRDRKMMSVLVKGSDRQHNIWSKGAPEFVLRKCSHVLANNGEGAVPLTDSMRQAILSDMQAFGSRQALRCLALAFKSVPTSTTKLGYNDESGLTFIGLLGMHDPPRPECRSALSTCHNAGIKVIMVTGDNKGTAEAVARQVGALSPSTALAGSDDEDTPGFSYTGRQFEEMGALGQAAATRNLVVLSRVEPMHKLRLVELLKAQGHVVAMTGDGVNDAPALLRADIGIAMGSGTAVAKHAADMVLGDDNFATIVFAGGVVDDPIVNGWLFLRYLIIGMYVGIVTVYGFIWWYISYPEGGNMTWSQLTHFQSCASQPGGAKDCEVFHSKHPTTISMSVLVVVEMFNALNNLSEDSSLLRIPPWDNKWLVGAIATSMALHFGILYTGASAMFGVTGLSFAEWAMVLQLSAPVVLVDEVMKAWSRRRQRHPASSRSGPVSLMEIQVPLTSSSQDEAALKLK</sequence>
<keyword evidence="12" id="KW-1185">Reference proteome</keyword>
<evidence type="ECO:0000256" key="7">
    <source>
        <dbReference type="ARBA" id="ARBA00022989"/>
    </source>
</evidence>
<evidence type="ECO:0000256" key="6">
    <source>
        <dbReference type="ARBA" id="ARBA00022967"/>
    </source>
</evidence>
<dbReference type="InterPro" id="IPR023299">
    <property type="entry name" value="ATPase_P-typ_cyto_dom_N"/>
</dbReference>
<dbReference type="PRINTS" id="PR00120">
    <property type="entry name" value="HATPASE"/>
</dbReference>
<dbReference type="Gene3D" id="2.70.150.10">
    <property type="entry name" value="Calcium-transporting ATPase, cytoplasmic transduction domain A"/>
    <property type="match status" value="2"/>
</dbReference>
<dbReference type="InterPro" id="IPR008250">
    <property type="entry name" value="ATPase_P-typ_transduc_dom_A_sf"/>
</dbReference>
<evidence type="ECO:0000256" key="4">
    <source>
        <dbReference type="ARBA" id="ARBA00022840"/>
    </source>
</evidence>
<dbReference type="InterPro" id="IPR059000">
    <property type="entry name" value="ATPase_P-type_domA"/>
</dbReference>
<dbReference type="SUPFAM" id="SSF81665">
    <property type="entry name" value="Calcium ATPase, transmembrane domain M"/>
    <property type="match status" value="1"/>
</dbReference>
<feature type="domain" description="Cation-transporting P-type ATPase N-terminal" evidence="10">
    <location>
        <begin position="10"/>
        <end position="84"/>
    </location>
</feature>
<keyword evidence="2 9" id="KW-0812">Transmembrane</keyword>
<keyword evidence="9" id="KW-0109">Calcium transport</keyword>
<comment type="subcellular location">
    <subcellularLocation>
        <location evidence="1 9">Membrane</location>
        <topology evidence="1 9">Multi-pass membrane protein</topology>
    </subcellularLocation>
</comment>
<keyword evidence="9" id="KW-0106">Calcium</keyword>
<evidence type="ECO:0000259" key="10">
    <source>
        <dbReference type="SMART" id="SM00831"/>
    </source>
</evidence>
<keyword evidence="9" id="KW-0813">Transport</keyword>
<dbReference type="SUPFAM" id="SSF81660">
    <property type="entry name" value="Metal cation-transporting ATPase, ATP-binding domain N"/>
    <property type="match status" value="1"/>
</dbReference>
<keyword evidence="3 9" id="KW-0547">Nucleotide-binding</keyword>
<dbReference type="SFLD" id="SFLDG00002">
    <property type="entry name" value="C1.7:_P-type_atpase_like"/>
    <property type="match status" value="1"/>
</dbReference>
<comment type="similarity">
    <text evidence="9">Belongs to the cation transport ATPase (P-type) (TC 3.A.3) family. Type IIA subfamily.</text>
</comment>
<dbReference type="Pfam" id="PF00122">
    <property type="entry name" value="E1-E2_ATPase"/>
    <property type="match status" value="1"/>
</dbReference>
<dbReference type="PANTHER" id="PTHR42861">
    <property type="entry name" value="CALCIUM-TRANSPORTING ATPASE"/>
    <property type="match status" value="1"/>
</dbReference>
<keyword evidence="6" id="KW-1278">Translocase</keyword>
<dbReference type="InterPro" id="IPR004014">
    <property type="entry name" value="ATPase_P-typ_cation-transptr_N"/>
</dbReference>
<dbReference type="InterPro" id="IPR023214">
    <property type="entry name" value="HAD_sf"/>
</dbReference>
<comment type="catalytic activity">
    <reaction evidence="9">
        <text>Ca(2+)(in) + ATP + H2O = Ca(2+)(out) + ADP + phosphate + H(+)</text>
        <dbReference type="Rhea" id="RHEA:18105"/>
        <dbReference type="ChEBI" id="CHEBI:15377"/>
        <dbReference type="ChEBI" id="CHEBI:15378"/>
        <dbReference type="ChEBI" id="CHEBI:29108"/>
        <dbReference type="ChEBI" id="CHEBI:30616"/>
        <dbReference type="ChEBI" id="CHEBI:43474"/>
        <dbReference type="ChEBI" id="CHEBI:456216"/>
        <dbReference type="EC" id="7.2.2.10"/>
    </reaction>
</comment>
<dbReference type="SUPFAM" id="SSF81653">
    <property type="entry name" value="Calcium ATPase, transduction domain A"/>
    <property type="match status" value="1"/>
</dbReference>
<dbReference type="NCBIfam" id="TIGR01494">
    <property type="entry name" value="ATPase_P-type"/>
    <property type="match status" value="2"/>
</dbReference>
<comment type="function">
    <text evidence="9">Catalyzes the hydrolysis of ATP coupled with the transport of calcium.</text>
</comment>
<feature type="transmembrane region" description="Helical" evidence="9">
    <location>
        <begin position="734"/>
        <end position="754"/>
    </location>
</feature>
<comment type="caution">
    <text evidence="11">The sequence shown here is derived from an EMBL/GenBank/DDBJ whole genome shotgun (WGS) entry which is preliminary data.</text>
</comment>
<dbReference type="Pfam" id="PF00690">
    <property type="entry name" value="Cation_ATPase_N"/>
    <property type="match status" value="1"/>
</dbReference>
<keyword evidence="7 9" id="KW-1133">Transmembrane helix</keyword>
<dbReference type="Pfam" id="PF00689">
    <property type="entry name" value="Cation_ATPase_C"/>
    <property type="match status" value="1"/>
</dbReference>
<feature type="transmembrane region" description="Helical" evidence="9">
    <location>
        <begin position="827"/>
        <end position="846"/>
    </location>
</feature>
<reference evidence="11" key="1">
    <citation type="submission" date="2017-08" db="EMBL/GenBank/DDBJ databases">
        <authorList>
            <person name="Polle J.E."/>
            <person name="Barry K."/>
            <person name="Cushman J."/>
            <person name="Schmutz J."/>
            <person name="Tran D."/>
            <person name="Hathwaick L.T."/>
            <person name="Yim W.C."/>
            <person name="Jenkins J."/>
            <person name="Mckie-Krisberg Z.M."/>
            <person name="Prochnik S."/>
            <person name="Lindquist E."/>
            <person name="Dockter R.B."/>
            <person name="Adam C."/>
            <person name="Molina H."/>
            <person name="Bunkerborg J."/>
            <person name="Jin E."/>
            <person name="Buchheim M."/>
            <person name="Magnuson J."/>
        </authorList>
    </citation>
    <scope>NUCLEOTIDE SEQUENCE</scope>
    <source>
        <strain evidence="11">CCAP 19/18</strain>
    </source>
</reference>
<evidence type="ECO:0000313" key="12">
    <source>
        <dbReference type="Proteomes" id="UP000815325"/>
    </source>
</evidence>
<dbReference type="InterPro" id="IPR001757">
    <property type="entry name" value="P_typ_ATPase"/>
</dbReference>
<comment type="caution">
    <text evidence="9">Lacks conserved residue(s) required for the propagation of feature annotation.</text>
</comment>
<dbReference type="SFLD" id="SFLDS00003">
    <property type="entry name" value="Haloacid_Dehalogenase"/>
    <property type="match status" value="1"/>
</dbReference>
<evidence type="ECO:0000256" key="9">
    <source>
        <dbReference type="RuleBase" id="RU361146"/>
    </source>
</evidence>
<dbReference type="SMART" id="SM00831">
    <property type="entry name" value="Cation_ATPase_N"/>
    <property type="match status" value="1"/>
</dbReference>
<organism evidence="11 12">
    <name type="scientific">Dunaliella salina</name>
    <name type="common">Green alga</name>
    <name type="synonym">Protococcus salinus</name>
    <dbReference type="NCBI Taxonomy" id="3046"/>
    <lineage>
        <taxon>Eukaryota</taxon>
        <taxon>Viridiplantae</taxon>
        <taxon>Chlorophyta</taxon>
        <taxon>core chlorophytes</taxon>
        <taxon>Chlorophyceae</taxon>
        <taxon>CS clade</taxon>
        <taxon>Chlamydomonadales</taxon>
        <taxon>Dunaliellaceae</taxon>
        <taxon>Dunaliella</taxon>
    </lineage>
</organism>
<dbReference type="EMBL" id="MU069462">
    <property type="protein sequence ID" value="KAF5842394.1"/>
    <property type="molecule type" value="Genomic_DNA"/>
</dbReference>
<evidence type="ECO:0000256" key="2">
    <source>
        <dbReference type="ARBA" id="ARBA00022692"/>
    </source>
</evidence>